<dbReference type="InParanoid" id="S8F2R6"/>
<proteinExistence type="predicted"/>
<dbReference type="STRING" id="743788.S8F2R6"/>
<dbReference type="eggNOG" id="KOG3752">
    <property type="taxonomic scope" value="Eukaryota"/>
</dbReference>
<dbReference type="EMBL" id="KE504291">
    <property type="protein sequence ID" value="EPS93199.1"/>
    <property type="molecule type" value="Genomic_DNA"/>
</dbReference>
<evidence type="ECO:0000313" key="2">
    <source>
        <dbReference type="Proteomes" id="UP000015241"/>
    </source>
</evidence>
<evidence type="ECO:0008006" key="3">
    <source>
        <dbReference type="Google" id="ProtNLM"/>
    </source>
</evidence>
<name>S8F2R6_FOMSC</name>
<dbReference type="Proteomes" id="UP000015241">
    <property type="component" value="Unassembled WGS sequence"/>
</dbReference>
<dbReference type="OrthoDB" id="2800951at2759"/>
<reference evidence="1 2" key="1">
    <citation type="journal article" date="2012" name="Science">
        <title>The Paleozoic origin of enzymatic lignin decomposition reconstructed from 31 fungal genomes.</title>
        <authorList>
            <person name="Floudas D."/>
            <person name="Binder M."/>
            <person name="Riley R."/>
            <person name="Barry K."/>
            <person name="Blanchette R.A."/>
            <person name="Henrissat B."/>
            <person name="Martinez A.T."/>
            <person name="Otillar R."/>
            <person name="Spatafora J.W."/>
            <person name="Yadav J.S."/>
            <person name="Aerts A."/>
            <person name="Benoit I."/>
            <person name="Boyd A."/>
            <person name="Carlson A."/>
            <person name="Copeland A."/>
            <person name="Coutinho P.M."/>
            <person name="de Vries R.P."/>
            <person name="Ferreira P."/>
            <person name="Findley K."/>
            <person name="Foster B."/>
            <person name="Gaskell J."/>
            <person name="Glotzer D."/>
            <person name="Gorecki P."/>
            <person name="Heitman J."/>
            <person name="Hesse C."/>
            <person name="Hori C."/>
            <person name="Igarashi K."/>
            <person name="Jurgens J.A."/>
            <person name="Kallen N."/>
            <person name="Kersten P."/>
            <person name="Kohler A."/>
            <person name="Kuees U."/>
            <person name="Kumar T.K.A."/>
            <person name="Kuo A."/>
            <person name="LaButti K."/>
            <person name="Larrondo L.F."/>
            <person name="Lindquist E."/>
            <person name="Ling A."/>
            <person name="Lombard V."/>
            <person name="Lucas S."/>
            <person name="Lundell T."/>
            <person name="Martin R."/>
            <person name="McLaughlin D.J."/>
            <person name="Morgenstern I."/>
            <person name="Morin E."/>
            <person name="Murat C."/>
            <person name="Nagy L.G."/>
            <person name="Nolan M."/>
            <person name="Ohm R.A."/>
            <person name="Patyshakuliyeva A."/>
            <person name="Rokas A."/>
            <person name="Ruiz-Duenas F.J."/>
            <person name="Sabat G."/>
            <person name="Salamov A."/>
            <person name="Samejima M."/>
            <person name="Schmutz J."/>
            <person name="Slot J.C."/>
            <person name="St John F."/>
            <person name="Stenlid J."/>
            <person name="Sun H."/>
            <person name="Sun S."/>
            <person name="Syed K."/>
            <person name="Tsang A."/>
            <person name="Wiebenga A."/>
            <person name="Young D."/>
            <person name="Pisabarro A."/>
            <person name="Eastwood D.C."/>
            <person name="Martin F."/>
            <person name="Cullen D."/>
            <person name="Grigoriev I.V."/>
            <person name="Hibbett D.S."/>
        </authorList>
    </citation>
    <scope>NUCLEOTIDE SEQUENCE</scope>
    <source>
        <strain evidence="2">FP-58527</strain>
    </source>
</reference>
<dbReference type="AlphaFoldDB" id="S8F2R6"/>
<protein>
    <recommendedName>
        <fullName evidence="3">Reverse transcriptase zinc-binding domain-containing protein</fullName>
    </recommendedName>
</protein>
<sequence>MGDIAAAILAVERMPLDAPLHLICTTGFLPNALIAKLEEWEDKAWLNIENAPFVYTLVGKLRRRCAVTTIKKAKGRDWKHINDARLEWKTRRREADPTLTRKIRAGVDDEFNLTGMRISNITQARAYAGIQAINLRSRPRTERRIAETQAHITEISADKPPAREIWLNLRHRDIRPTVADFLWKTMHDAHRCGAFWTKIPRYEDRGTCQVCHVEDSIGHILTQCQAPGQSIIWRLTEKLWRRKNLAWPGVTLEAILSAPLRTWTKDGEKKKQEGATRLWRILLTESAFLIWKIRCERVIGHDDDENWTHTRKEIENRWMAAITARMRADVTSTHWRNGSLAVKKSRVHSTWHDVLEGAERLPEDWIKKRVLVGIAPVNEEEPD</sequence>
<evidence type="ECO:0000313" key="1">
    <source>
        <dbReference type="EMBL" id="EPS93199.1"/>
    </source>
</evidence>
<accession>S8F2R6</accession>
<gene>
    <name evidence="1" type="ORF">FOMPIDRAFT_1136670</name>
</gene>
<keyword evidence="2" id="KW-1185">Reference proteome</keyword>
<dbReference type="HOGENOM" id="CLU_044484_3_1_1"/>
<organism evidence="1 2">
    <name type="scientific">Fomitopsis schrenkii</name>
    <name type="common">Brown rot fungus</name>
    <dbReference type="NCBI Taxonomy" id="2126942"/>
    <lineage>
        <taxon>Eukaryota</taxon>
        <taxon>Fungi</taxon>
        <taxon>Dikarya</taxon>
        <taxon>Basidiomycota</taxon>
        <taxon>Agaricomycotina</taxon>
        <taxon>Agaricomycetes</taxon>
        <taxon>Polyporales</taxon>
        <taxon>Fomitopsis</taxon>
    </lineage>
</organism>